<keyword evidence="4" id="KW-0564">Palmitate</keyword>
<dbReference type="Proteomes" id="UP000263014">
    <property type="component" value="Unassembled WGS sequence"/>
</dbReference>
<evidence type="ECO:0000256" key="5">
    <source>
        <dbReference type="ARBA" id="ARBA00023288"/>
    </source>
</evidence>
<comment type="caution">
    <text evidence="6">The sequence shown here is derived from an EMBL/GenBank/DDBJ whole genome shotgun (WGS) entry which is preliminary data.</text>
</comment>
<name>A0A374P0M5_9FIRM</name>
<evidence type="ECO:0000256" key="2">
    <source>
        <dbReference type="ARBA" id="ARBA00022729"/>
    </source>
</evidence>
<dbReference type="EMBL" id="QSON01000023">
    <property type="protein sequence ID" value="RGI96538.1"/>
    <property type="molecule type" value="Genomic_DNA"/>
</dbReference>
<dbReference type="Gene3D" id="3.40.190.10">
    <property type="entry name" value="Periplasmic binding protein-like II"/>
    <property type="match status" value="2"/>
</dbReference>
<dbReference type="PANTHER" id="PTHR43649:SF33">
    <property type="entry name" value="POLYGALACTURONAN_RHAMNOGALACTURONAN-BINDING PROTEIN YTCQ"/>
    <property type="match status" value="1"/>
</dbReference>
<proteinExistence type="predicted"/>
<sequence>MIVPVKYVCYASFQNRQRGSQIKNKENGSMKKKVQRMIAGAMAVTMAAALVSGCSISSTETTGTAGTGTETSQTPQIEEPVQLSWLMGRNSAEVDDDSPVVKKIEERFNIDLKGFYVDATNFQENLNVKFAGGEMPDIMVIDTPAMLATYVEGGIVGELPIEVIREKAPNFTKIADQYDDGSLWGTMIYEGKNYGVSNPMQVVPMAMFWRKDWLDKLNLEVPETLEEYEKVLTAFVENDPDGNGKKDTAGMAERSFNAVFGAFGLRCTSGLSTTSGFVVEEMQLGEDNVPFFPYIRPEAKEALTVLHDWYTKGIIDKEFITGENHGGYTALSHSFMNGQIGLTSAQTYHYFGHSQDMSDVRNRGTCLKELLAVNPEAEVVIGPAPAGPDGKSGTEGWGKVGTLTCLTTNAANDPRKVDAFLAMLDAYYSDPEYMELVSYGIEGITFTKDGDERKRLGEMSDLDLRKEGIYQVDFGDTVTFMQNIKPAQTKFAEEVTGNGYYRFNVPAVAEFSNVIANLDTLTEQAYFAIITGEKPIDYFDTYVEEFKAAGGEAAEKAVQEAYAEKLAAVKIDR</sequence>
<evidence type="ECO:0000313" key="7">
    <source>
        <dbReference type="Proteomes" id="UP000263014"/>
    </source>
</evidence>
<evidence type="ECO:0000256" key="4">
    <source>
        <dbReference type="ARBA" id="ARBA00023139"/>
    </source>
</evidence>
<evidence type="ECO:0000256" key="1">
    <source>
        <dbReference type="ARBA" id="ARBA00022475"/>
    </source>
</evidence>
<accession>A0A374P0M5</accession>
<reference evidence="6 7" key="1">
    <citation type="submission" date="2018-08" db="EMBL/GenBank/DDBJ databases">
        <title>A genome reference for cultivated species of the human gut microbiota.</title>
        <authorList>
            <person name="Zou Y."/>
            <person name="Xue W."/>
            <person name="Luo G."/>
        </authorList>
    </citation>
    <scope>NUCLEOTIDE SEQUENCE [LARGE SCALE GENOMIC DNA]</scope>
    <source>
        <strain evidence="6 7">TM09-12</strain>
    </source>
</reference>
<evidence type="ECO:0000313" key="6">
    <source>
        <dbReference type="EMBL" id="RGI96538.1"/>
    </source>
</evidence>
<dbReference type="SUPFAM" id="SSF53850">
    <property type="entry name" value="Periplasmic binding protein-like II"/>
    <property type="match status" value="1"/>
</dbReference>
<dbReference type="Pfam" id="PF13416">
    <property type="entry name" value="SBP_bac_8"/>
    <property type="match status" value="1"/>
</dbReference>
<dbReference type="InterPro" id="IPR050490">
    <property type="entry name" value="Bact_solute-bd_prot1"/>
</dbReference>
<protein>
    <submittedName>
        <fullName evidence="6">Extracellular solute-binding protein</fullName>
    </submittedName>
</protein>
<dbReference type="InterPro" id="IPR006059">
    <property type="entry name" value="SBP"/>
</dbReference>
<keyword evidence="2" id="KW-0732">Signal</keyword>
<dbReference type="PANTHER" id="PTHR43649">
    <property type="entry name" value="ARABINOSE-BINDING PROTEIN-RELATED"/>
    <property type="match status" value="1"/>
</dbReference>
<keyword evidence="1" id="KW-1003">Cell membrane</keyword>
<keyword evidence="3" id="KW-0472">Membrane</keyword>
<evidence type="ECO:0000256" key="3">
    <source>
        <dbReference type="ARBA" id="ARBA00023136"/>
    </source>
</evidence>
<dbReference type="AlphaFoldDB" id="A0A374P0M5"/>
<organism evidence="6 7">
    <name type="scientific">Hungatella hathewayi</name>
    <dbReference type="NCBI Taxonomy" id="154046"/>
    <lineage>
        <taxon>Bacteria</taxon>
        <taxon>Bacillati</taxon>
        <taxon>Bacillota</taxon>
        <taxon>Clostridia</taxon>
        <taxon>Lachnospirales</taxon>
        <taxon>Lachnospiraceae</taxon>
        <taxon>Hungatella</taxon>
    </lineage>
</organism>
<gene>
    <name evidence="6" type="ORF">DXD79_29485</name>
</gene>
<keyword evidence="5" id="KW-0449">Lipoprotein</keyword>